<reference evidence="1 2" key="1">
    <citation type="submission" date="2023-03" db="EMBL/GenBank/DDBJ databases">
        <title>Whole genome sequence of the first Corynebacterium rouxii strains isolated in Brazil: a recent member of Corynebacterium diphtheriae complex.</title>
        <authorList>
            <person name="Vieira V."/>
            <person name="Ramos J.N."/>
            <person name="Araujo M.R.B."/>
            <person name="Baio P.V."/>
            <person name="Sant'Anna L.O."/>
            <person name="Veras J.F.C."/>
            <person name="Vieira E.M.D."/>
            <person name="Sousa M.A.B."/>
            <person name="Camargo C.H."/>
            <person name="Sacchi C.T."/>
            <person name="Campos K.R."/>
            <person name="Santos M.B.N."/>
            <person name="Bokermann S."/>
            <person name="Alvim L.B."/>
            <person name="Santos L.S."/>
            <person name="Mattos-Guaraldi A.L."/>
        </authorList>
    </citation>
    <scope>NUCLEOTIDE SEQUENCE [LARGE SCALE GENOMIC DNA]</scope>
    <source>
        <strain evidence="1 2">70862</strain>
    </source>
</reference>
<dbReference type="EMBL" id="JARUHM010000010">
    <property type="protein sequence ID" value="MDT9411334.1"/>
    <property type="molecule type" value="Genomic_DNA"/>
</dbReference>
<dbReference type="RefSeq" id="WP_315649952.1">
    <property type="nucleotide sequence ID" value="NZ_JARUHM010000010.1"/>
</dbReference>
<dbReference type="Proteomes" id="UP001265983">
    <property type="component" value="Unassembled WGS sequence"/>
</dbReference>
<evidence type="ECO:0008006" key="3">
    <source>
        <dbReference type="Google" id="ProtNLM"/>
    </source>
</evidence>
<evidence type="ECO:0000313" key="1">
    <source>
        <dbReference type="EMBL" id="MDT9411334.1"/>
    </source>
</evidence>
<comment type="caution">
    <text evidence="1">The sequence shown here is derived from an EMBL/GenBank/DDBJ whole genome shotgun (WGS) entry which is preliminary data.</text>
</comment>
<accession>A0ABU3PNH3</accession>
<proteinExistence type="predicted"/>
<sequence>MDGALTYTEAETAALCGIKKSTFQQRAREGRLPPDIQAAMLNFENPRVYIRSKIDALLGGSHTQN</sequence>
<gene>
    <name evidence="1" type="ORF">P8T80_08075</name>
</gene>
<protein>
    <recommendedName>
        <fullName evidence="3">DNA-binding protein</fullName>
    </recommendedName>
</protein>
<keyword evidence="2" id="KW-1185">Reference proteome</keyword>
<name>A0ABU3PNH3_9CORY</name>
<organism evidence="1 2">
    <name type="scientific">Corynebacterium rouxii</name>
    <dbReference type="NCBI Taxonomy" id="2719119"/>
    <lineage>
        <taxon>Bacteria</taxon>
        <taxon>Bacillati</taxon>
        <taxon>Actinomycetota</taxon>
        <taxon>Actinomycetes</taxon>
        <taxon>Mycobacteriales</taxon>
        <taxon>Corynebacteriaceae</taxon>
        <taxon>Corynebacterium</taxon>
    </lineage>
</organism>
<evidence type="ECO:0000313" key="2">
    <source>
        <dbReference type="Proteomes" id="UP001265983"/>
    </source>
</evidence>